<gene>
    <name evidence="1" type="ORF">A5804_002514</name>
    <name evidence="2" type="ORF">EB12_02879</name>
</gene>
<dbReference type="AlphaFoldDB" id="A0A2S7MPG7"/>
<name>A0A2S7MPG7_ENTFC</name>
<dbReference type="Proteomes" id="UP000194737">
    <property type="component" value="Unassembled WGS sequence"/>
</dbReference>
<evidence type="ECO:0000313" key="2">
    <source>
        <dbReference type="EMBL" id="RBS25579.1"/>
    </source>
</evidence>
<proteinExistence type="predicted"/>
<evidence type="ECO:0000313" key="3">
    <source>
        <dbReference type="Proteomes" id="UP000194737"/>
    </source>
</evidence>
<dbReference type="EMBL" id="LEQJ01000025">
    <property type="protein sequence ID" value="RBS25579.1"/>
    <property type="molecule type" value="Genomic_DNA"/>
</dbReference>
<organism evidence="2 4">
    <name type="scientific">Enterococcus faecium</name>
    <name type="common">Streptococcus faecium</name>
    <dbReference type="NCBI Taxonomy" id="1352"/>
    <lineage>
        <taxon>Bacteria</taxon>
        <taxon>Bacillati</taxon>
        <taxon>Bacillota</taxon>
        <taxon>Bacilli</taxon>
        <taxon>Lactobacillales</taxon>
        <taxon>Enterococcaceae</taxon>
        <taxon>Enterococcus</taxon>
    </lineage>
</organism>
<dbReference type="Proteomes" id="UP000253144">
    <property type="component" value="Unassembled WGS sequence"/>
</dbReference>
<dbReference type="RefSeq" id="WP_086325085.1">
    <property type="nucleotide sequence ID" value="NZ_JACYZB010000027.1"/>
</dbReference>
<comment type="caution">
    <text evidence="2">The sequence shown here is derived from an EMBL/GenBank/DDBJ whole genome shotgun (WGS) entry which is preliminary data.</text>
</comment>
<sequence length="137" mass="15662">MKLTDDFKLISLNSQAREPIVTISKYGVNFSKAAAECLKFSEYALVYLNDRSKMIAITPASKTSNEAVAFYKPKNKTAKNPSIQSSRFLSILSKLCQWDIENKTYYVKPEYLEDGKGIYLDLNKAEEKERRIFGRGE</sequence>
<evidence type="ECO:0000313" key="1">
    <source>
        <dbReference type="EMBL" id="OTO00994.1"/>
    </source>
</evidence>
<reference evidence="1 3" key="2">
    <citation type="submission" date="2017-05" db="EMBL/GenBank/DDBJ databases">
        <title>The Genome Sequence of Enterococcus faecium 6F2_DIV0138.</title>
        <authorList>
            <consortium name="The Broad Institute Genomics Platform"/>
            <consortium name="The Broad Institute Genomic Center for Infectious Diseases"/>
            <person name="Earl A."/>
            <person name="Manson A."/>
            <person name="Schwartman J."/>
            <person name="Gilmore M."/>
            <person name="Abouelleil A."/>
            <person name="Cao P."/>
            <person name="Chapman S."/>
            <person name="Cusick C."/>
            <person name="Shea T."/>
            <person name="Young S."/>
            <person name="Neafsey D."/>
            <person name="Nusbaum C."/>
            <person name="Birren B."/>
        </authorList>
    </citation>
    <scope>NUCLEOTIDE SEQUENCE [LARGE SCALE GENOMIC DNA]</scope>
    <source>
        <strain evidence="1 3">6F2_DIV0138</strain>
    </source>
</reference>
<dbReference type="EMBL" id="NGLB01000001">
    <property type="protein sequence ID" value="OTO00994.1"/>
    <property type="molecule type" value="Genomic_DNA"/>
</dbReference>
<reference evidence="2 4" key="1">
    <citation type="submission" date="2015-06" db="EMBL/GenBank/DDBJ databases">
        <title>The Genome Sequence of Enterococcus faecium 131EA1.</title>
        <authorList>
            <consortium name="The Broad Institute Genomics Platform"/>
            <consortium name="The Broad Institute Genome Sequencing Center for Infectious Disease"/>
            <person name="Earl A.M."/>
            <person name="Van Tyne D."/>
            <person name="Lebreton F."/>
            <person name="Saavedra J.T."/>
            <person name="Gilmore M.S."/>
            <person name="Manson Mcguire A."/>
            <person name="Clock S."/>
            <person name="Crupain M."/>
            <person name="Rangan U."/>
            <person name="Young S."/>
            <person name="Abouelleil A."/>
            <person name="Cao P."/>
            <person name="Chapman S.B."/>
            <person name="Griggs A."/>
            <person name="Priest M."/>
            <person name="Shea T."/>
            <person name="Wortman J."/>
            <person name="Nusbaum C."/>
            <person name="Birren B."/>
        </authorList>
    </citation>
    <scope>NUCLEOTIDE SEQUENCE [LARGE SCALE GENOMIC DNA]</scope>
    <source>
        <strain evidence="2 4">131EA1</strain>
    </source>
</reference>
<accession>A0A2S7MPG7</accession>
<evidence type="ECO:0000313" key="4">
    <source>
        <dbReference type="Proteomes" id="UP000253144"/>
    </source>
</evidence>
<protein>
    <submittedName>
        <fullName evidence="2">Uncharacterized protein</fullName>
    </submittedName>
</protein>